<dbReference type="InterPro" id="IPR029058">
    <property type="entry name" value="AB_hydrolase_fold"/>
</dbReference>
<sequence>MQIPLSIPYQQLELAATLHLPGDLAQPGVSTPLVLICHGFTGSRIGANRLFVHGARALQKKGYAVLRFDYAGCGESTGDYGAEGLQSMVQQTKAVLDYARHSLDSFTPSEIILLGHSLGGATAVLTAVTEPQIDKLILWAPVAHPYQDIMEIVGKPQVEQALRDGSVPYLSYRLQERFFHSLQQCQPLFDAQRVQGDALILHGSSDDVIPTDYCFLYDKVLKLRNAGTVSKEVLFQADHTFSRLEHQEQLFELTLAWLARMDRRQDWQGWNI</sequence>
<dbReference type="GO" id="GO:0016787">
    <property type="term" value="F:hydrolase activity"/>
    <property type="evidence" value="ECO:0007669"/>
    <property type="project" value="UniProtKB-KW"/>
</dbReference>
<feature type="domain" description="Serine aminopeptidase S33" evidence="1">
    <location>
        <begin position="33"/>
        <end position="148"/>
    </location>
</feature>
<dbReference type="InterPro" id="IPR053145">
    <property type="entry name" value="AB_hydrolase_Est10"/>
</dbReference>
<keyword evidence="2" id="KW-0378">Hydrolase</keyword>
<dbReference type="Pfam" id="PF12146">
    <property type="entry name" value="Hydrolase_4"/>
    <property type="match status" value="1"/>
</dbReference>
<dbReference type="EMBL" id="JBHUMM010000045">
    <property type="protein sequence ID" value="MFD2673677.1"/>
    <property type="molecule type" value="Genomic_DNA"/>
</dbReference>
<dbReference type="InterPro" id="IPR022742">
    <property type="entry name" value="Hydrolase_4"/>
</dbReference>
<evidence type="ECO:0000313" key="2">
    <source>
        <dbReference type="EMBL" id="MFD2673677.1"/>
    </source>
</evidence>
<dbReference type="Gene3D" id="3.40.50.1820">
    <property type="entry name" value="alpha/beta hydrolase"/>
    <property type="match status" value="1"/>
</dbReference>
<evidence type="ECO:0000259" key="1">
    <source>
        <dbReference type="Pfam" id="PF12146"/>
    </source>
</evidence>
<name>A0ABW5RHX9_9BACL</name>
<organism evidence="2 3">
    <name type="scientific">Marinicrinis sediminis</name>
    <dbReference type="NCBI Taxonomy" id="1652465"/>
    <lineage>
        <taxon>Bacteria</taxon>
        <taxon>Bacillati</taxon>
        <taxon>Bacillota</taxon>
        <taxon>Bacilli</taxon>
        <taxon>Bacillales</taxon>
        <taxon>Paenibacillaceae</taxon>
    </lineage>
</organism>
<proteinExistence type="predicted"/>
<reference evidence="3" key="1">
    <citation type="journal article" date="2019" name="Int. J. Syst. Evol. Microbiol.">
        <title>The Global Catalogue of Microorganisms (GCM) 10K type strain sequencing project: providing services to taxonomists for standard genome sequencing and annotation.</title>
        <authorList>
            <consortium name="The Broad Institute Genomics Platform"/>
            <consortium name="The Broad Institute Genome Sequencing Center for Infectious Disease"/>
            <person name="Wu L."/>
            <person name="Ma J."/>
        </authorList>
    </citation>
    <scope>NUCLEOTIDE SEQUENCE [LARGE SCALE GENOMIC DNA]</scope>
    <source>
        <strain evidence="3">KCTC 33676</strain>
    </source>
</reference>
<keyword evidence="3" id="KW-1185">Reference proteome</keyword>
<dbReference type="SUPFAM" id="SSF53474">
    <property type="entry name" value="alpha/beta-Hydrolases"/>
    <property type="match status" value="1"/>
</dbReference>
<comment type="caution">
    <text evidence="2">The sequence shown here is derived from an EMBL/GenBank/DDBJ whole genome shotgun (WGS) entry which is preliminary data.</text>
</comment>
<accession>A0ABW5RHX9</accession>
<dbReference type="PANTHER" id="PTHR43265">
    <property type="entry name" value="ESTERASE ESTD"/>
    <property type="match status" value="1"/>
</dbReference>
<dbReference type="RefSeq" id="WP_379931260.1">
    <property type="nucleotide sequence ID" value="NZ_JBHUMM010000045.1"/>
</dbReference>
<dbReference type="Proteomes" id="UP001597497">
    <property type="component" value="Unassembled WGS sequence"/>
</dbReference>
<evidence type="ECO:0000313" key="3">
    <source>
        <dbReference type="Proteomes" id="UP001597497"/>
    </source>
</evidence>
<protein>
    <submittedName>
        <fullName evidence="2">Alpha/beta hydrolase</fullName>
    </submittedName>
</protein>
<dbReference type="PANTHER" id="PTHR43265:SF1">
    <property type="entry name" value="ESTERASE ESTD"/>
    <property type="match status" value="1"/>
</dbReference>
<gene>
    <name evidence="2" type="ORF">ACFSUC_19175</name>
</gene>